<evidence type="ECO:0000313" key="3">
    <source>
        <dbReference type="Proteomes" id="UP000296049"/>
    </source>
</evidence>
<keyword evidence="3" id="KW-1185">Reference proteome</keyword>
<dbReference type="Proteomes" id="UP000296049">
    <property type="component" value="Unassembled WGS sequence"/>
</dbReference>
<evidence type="ECO:0000256" key="1">
    <source>
        <dbReference type="SAM" id="MobiDB-lite"/>
    </source>
</evidence>
<dbReference type="AlphaFoldDB" id="R0KEH2"/>
<reference evidence="3" key="1">
    <citation type="journal article" date="2013" name="Nat. Genet.">
        <title>The duck genome and transcriptome provide insight into an avian influenza virus reservoir species.</title>
        <authorList>
            <person name="Huang Y."/>
            <person name="Li Y."/>
            <person name="Burt D.W."/>
            <person name="Chen H."/>
            <person name="Zhang Y."/>
            <person name="Qian W."/>
            <person name="Kim H."/>
            <person name="Gan S."/>
            <person name="Zhao Y."/>
            <person name="Li J."/>
            <person name="Yi K."/>
            <person name="Feng H."/>
            <person name="Zhu P."/>
            <person name="Li B."/>
            <person name="Liu Q."/>
            <person name="Fairley S."/>
            <person name="Magor K.E."/>
            <person name="Du Z."/>
            <person name="Hu X."/>
            <person name="Goodman L."/>
            <person name="Tafer H."/>
            <person name="Vignal A."/>
            <person name="Lee T."/>
            <person name="Kim K.W."/>
            <person name="Sheng Z."/>
            <person name="An Y."/>
            <person name="Searle S."/>
            <person name="Herrero J."/>
            <person name="Groenen M.A."/>
            <person name="Crooijmans R.P."/>
            <person name="Faraut T."/>
            <person name="Cai Q."/>
            <person name="Webster R.G."/>
            <person name="Aldridge J.R."/>
            <person name="Warren W.C."/>
            <person name="Bartschat S."/>
            <person name="Kehr S."/>
            <person name="Marz M."/>
            <person name="Stadler P.F."/>
            <person name="Smith J."/>
            <person name="Kraus R.H."/>
            <person name="Zhao Y."/>
            <person name="Ren L."/>
            <person name="Fei J."/>
            <person name="Morisson M."/>
            <person name="Kaiser P."/>
            <person name="Griffin D.K."/>
            <person name="Rao M."/>
            <person name="Pitel F."/>
            <person name="Wang J."/>
            <person name="Li N."/>
        </authorList>
    </citation>
    <scope>NUCLEOTIDE SEQUENCE [LARGE SCALE GENOMIC DNA]</scope>
</reference>
<evidence type="ECO:0000313" key="2">
    <source>
        <dbReference type="EMBL" id="EOB08816.1"/>
    </source>
</evidence>
<dbReference type="EMBL" id="KB742418">
    <property type="protein sequence ID" value="EOB08816.1"/>
    <property type="molecule type" value="Genomic_DNA"/>
</dbReference>
<sequence length="402" mass="44897">MYTGFCKPQYIYQNLPCNIQWEGAIVFYGPRNMLERRRSQVTHFIFSYCMKKHAKKEFNKIKRSRHRFPGHRFRTCGTPSQVAYCPKVSTNFRVRGTSANQYDNQRLFVIQTDLNWTGWQDKSQKVAGLADDLVGQALHMCKGSLRKIAFLQQQKVEITPDAVLQQQTLASEDFWSRGVLTSLINKSTEYFLAGHHLSTPEDTEGEQAHPSATSIAELAWLCNKLQCGGNTEQTLVRPQNSDCPCWGGLLLQWGPPAVVPISPLVGKPEHLGSKASVVGSADPAGSFLHFGHFAVTPWPCGSRHSCITWLDVQRVPFSNTSALTLGQQMPVQSSDKPGMSPGHMARPESMEQQRAAELGPSQTYMSNVLLWQGAQVQQAPPDRQTVNETPAKWDVTRLLSAP</sequence>
<gene>
    <name evidence="2" type="ORF">Anapl_02272</name>
</gene>
<feature type="region of interest" description="Disordered" evidence="1">
    <location>
        <begin position="329"/>
        <end position="354"/>
    </location>
</feature>
<proteinExistence type="predicted"/>
<protein>
    <submittedName>
        <fullName evidence="2">Uncharacterized protein</fullName>
    </submittedName>
</protein>
<organism evidence="2 3">
    <name type="scientific">Anas platyrhynchos</name>
    <name type="common">Mallard</name>
    <name type="synonym">Anas boschas</name>
    <dbReference type="NCBI Taxonomy" id="8839"/>
    <lineage>
        <taxon>Eukaryota</taxon>
        <taxon>Metazoa</taxon>
        <taxon>Chordata</taxon>
        <taxon>Craniata</taxon>
        <taxon>Vertebrata</taxon>
        <taxon>Euteleostomi</taxon>
        <taxon>Archelosauria</taxon>
        <taxon>Archosauria</taxon>
        <taxon>Dinosauria</taxon>
        <taxon>Saurischia</taxon>
        <taxon>Theropoda</taxon>
        <taxon>Coelurosauria</taxon>
        <taxon>Aves</taxon>
        <taxon>Neognathae</taxon>
        <taxon>Galloanserae</taxon>
        <taxon>Anseriformes</taxon>
        <taxon>Anatidae</taxon>
        <taxon>Anatinae</taxon>
        <taxon>Anas</taxon>
    </lineage>
</organism>
<feature type="compositionally biased region" description="Polar residues" evidence="1">
    <location>
        <begin position="375"/>
        <end position="388"/>
    </location>
</feature>
<name>R0KEH2_ANAPL</name>
<accession>R0KEH2</accession>
<feature type="region of interest" description="Disordered" evidence="1">
    <location>
        <begin position="375"/>
        <end position="402"/>
    </location>
</feature>